<comment type="subcellular location">
    <subcellularLocation>
        <location evidence="1">Cytoplasm</location>
        <location evidence="1">Cytoskeleton</location>
        <location evidence="1">Microtubule organizing center</location>
        <location evidence="1">Centrosome</location>
        <location evidence="1">Centriole</location>
    </subcellularLocation>
    <subcellularLocation>
        <location evidence="3">Cytoplasm</location>
        <location evidence="3">Cytoskeleton</location>
        <location evidence="3">Spindle pole</location>
    </subcellularLocation>
    <subcellularLocation>
        <location evidence="2">Midbody</location>
    </subcellularLocation>
</comment>
<dbReference type="EMBL" id="JAFIRN010000005">
    <property type="protein sequence ID" value="KAG5848342.1"/>
    <property type="molecule type" value="Genomic_DNA"/>
</dbReference>
<dbReference type="Pfam" id="PF15007">
    <property type="entry name" value="CEP44"/>
    <property type="match status" value="1"/>
</dbReference>
<gene>
    <name evidence="11" type="ORF">ANANG_G00097470</name>
</gene>
<evidence type="ECO:0000256" key="6">
    <source>
        <dbReference type="ARBA" id="ARBA00023054"/>
    </source>
</evidence>
<evidence type="ECO:0000256" key="7">
    <source>
        <dbReference type="ARBA" id="ARBA00023212"/>
    </source>
</evidence>
<dbReference type="InterPro" id="IPR033603">
    <property type="entry name" value="CEP44"/>
</dbReference>
<feature type="region of interest" description="Disordered" evidence="9">
    <location>
        <begin position="123"/>
        <end position="212"/>
    </location>
</feature>
<sequence length="370" mass="41402">MTTGDLRGCLRKLELHLRSLKYPKEVDYAGLAKGDSSSFLPVLNYAFLSHSSYLAEELIGFGVELAGKNDHRFLEAVYKVLRDVFNYKPLLTKEQFLQFGFAERKIGILCDIIGFVTERHRELSKNGKTKSKPRLPRFNQQAEPEGPHFEADALKPVGPAVPPPKPLVERHMGGPVATVSHSSSEELSCEDEEGEEEDENESSTEFGASPQVESRLQALEAQVLEYQRKLETMSLLEDRLKRLERDTAGKIVINRQDWDNLESRVLLLETRLALSSSQKPSSLGREAESVAREIATIQESSGKDQPRAAAPSPRSPRRGPDAHAAAINPFVLTADPKENIKERLERIATMMNETSSLLRSTEPSIGKWIR</sequence>
<proteinExistence type="predicted"/>
<dbReference type="PANTHER" id="PTHR31477">
    <property type="entry name" value="CENTROSOMAL PROTEIN OF 44 KDA"/>
    <property type="match status" value="1"/>
</dbReference>
<evidence type="ECO:0000256" key="1">
    <source>
        <dbReference type="ARBA" id="ARBA00004114"/>
    </source>
</evidence>
<keyword evidence="7" id="KW-0206">Cytoskeleton</keyword>
<comment type="function">
    <text evidence="8">Centriole-enriched microtubule-binding protein involved in centriole biogenesis. In collaboration with CEP295 and POC1B, is required for the centriole-to-centrosome conversion by ensuring the formation of bona fide centriole wall. Functions as a linker component that maintains centrosome cohesion. Associates with CROCC and regulates its stability and localization to the centrosome.</text>
</comment>
<evidence type="ECO:0000256" key="9">
    <source>
        <dbReference type="SAM" id="MobiDB-lite"/>
    </source>
</evidence>
<evidence type="ECO:0000256" key="3">
    <source>
        <dbReference type="ARBA" id="ARBA00004647"/>
    </source>
</evidence>
<dbReference type="GO" id="GO:0005814">
    <property type="term" value="C:centriole"/>
    <property type="evidence" value="ECO:0007669"/>
    <property type="project" value="UniProtKB-SubCell"/>
</dbReference>
<evidence type="ECO:0000313" key="11">
    <source>
        <dbReference type="EMBL" id="KAG5848342.1"/>
    </source>
</evidence>
<evidence type="ECO:0000256" key="2">
    <source>
        <dbReference type="ARBA" id="ARBA00004214"/>
    </source>
</evidence>
<evidence type="ECO:0000313" key="12">
    <source>
        <dbReference type="Proteomes" id="UP001044222"/>
    </source>
</evidence>
<evidence type="ECO:0000256" key="8">
    <source>
        <dbReference type="ARBA" id="ARBA00046235"/>
    </source>
</evidence>
<dbReference type="AlphaFoldDB" id="A0A9D3MG38"/>
<dbReference type="InterPro" id="IPR029157">
    <property type="entry name" value="CEP44_CC"/>
</dbReference>
<evidence type="ECO:0000256" key="4">
    <source>
        <dbReference type="ARBA" id="ARBA00014053"/>
    </source>
</evidence>
<dbReference type="GO" id="GO:0000922">
    <property type="term" value="C:spindle pole"/>
    <property type="evidence" value="ECO:0007669"/>
    <property type="project" value="UniProtKB-SubCell"/>
</dbReference>
<name>A0A9D3MG38_ANGAN</name>
<evidence type="ECO:0000259" key="10">
    <source>
        <dbReference type="Pfam" id="PF15007"/>
    </source>
</evidence>
<dbReference type="GO" id="GO:0005813">
    <property type="term" value="C:centrosome"/>
    <property type="evidence" value="ECO:0007669"/>
    <property type="project" value="TreeGrafter"/>
</dbReference>
<dbReference type="Proteomes" id="UP001044222">
    <property type="component" value="Unassembled WGS sequence"/>
</dbReference>
<organism evidence="11 12">
    <name type="scientific">Anguilla anguilla</name>
    <name type="common">European freshwater eel</name>
    <name type="synonym">Muraena anguilla</name>
    <dbReference type="NCBI Taxonomy" id="7936"/>
    <lineage>
        <taxon>Eukaryota</taxon>
        <taxon>Metazoa</taxon>
        <taxon>Chordata</taxon>
        <taxon>Craniata</taxon>
        <taxon>Vertebrata</taxon>
        <taxon>Euteleostomi</taxon>
        <taxon>Actinopterygii</taxon>
        <taxon>Neopterygii</taxon>
        <taxon>Teleostei</taxon>
        <taxon>Anguilliformes</taxon>
        <taxon>Anguillidae</taxon>
        <taxon>Anguilla</taxon>
    </lineage>
</organism>
<feature type="domain" description="Centrosomal CEP44" evidence="10">
    <location>
        <begin position="5"/>
        <end position="129"/>
    </location>
</feature>
<evidence type="ECO:0000256" key="5">
    <source>
        <dbReference type="ARBA" id="ARBA00022490"/>
    </source>
</evidence>
<comment type="caution">
    <text evidence="11">The sequence shown here is derived from an EMBL/GenBank/DDBJ whole genome shotgun (WGS) entry which is preliminary data.</text>
</comment>
<protein>
    <recommendedName>
        <fullName evidence="4">Centrosomal protein of 44 kDa</fullName>
    </recommendedName>
</protein>
<dbReference type="GO" id="GO:0007099">
    <property type="term" value="P:centriole replication"/>
    <property type="evidence" value="ECO:0007669"/>
    <property type="project" value="TreeGrafter"/>
</dbReference>
<keyword evidence="6" id="KW-0175">Coiled coil</keyword>
<feature type="compositionally biased region" description="Acidic residues" evidence="9">
    <location>
        <begin position="187"/>
        <end position="202"/>
    </location>
</feature>
<reference evidence="11" key="1">
    <citation type="submission" date="2021-01" db="EMBL/GenBank/DDBJ databases">
        <title>A chromosome-scale assembly of European eel, Anguilla anguilla.</title>
        <authorList>
            <person name="Henkel C."/>
            <person name="Jong-Raadsen S.A."/>
            <person name="Dufour S."/>
            <person name="Weltzien F.-A."/>
            <person name="Palstra A.P."/>
            <person name="Pelster B."/>
            <person name="Spaink H.P."/>
            <person name="Van Den Thillart G.E."/>
            <person name="Jansen H."/>
            <person name="Zahm M."/>
            <person name="Klopp C."/>
            <person name="Cedric C."/>
            <person name="Louis A."/>
            <person name="Berthelot C."/>
            <person name="Parey E."/>
            <person name="Roest Crollius H."/>
            <person name="Montfort J."/>
            <person name="Robinson-Rechavi M."/>
            <person name="Bucao C."/>
            <person name="Bouchez O."/>
            <person name="Gislard M."/>
            <person name="Lluch J."/>
            <person name="Milhes M."/>
            <person name="Lampietro C."/>
            <person name="Lopez Roques C."/>
            <person name="Donnadieu C."/>
            <person name="Braasch I."/>
            <person name="Desvignes T."/>
            <person name="Postlethwait J."/>
            <person name="Bobe J."/>
            <person name="Guiguen Y."/>
            <person name="Dirks R."/>
        </authorList>
    </citation>
    <scope>NUCLEOTIDE SEQUENCE</scope>
    <source>
        <strain evidence="11">Tag_6206</strain>
        <tissue evidence="11">Liver</tissue>
    </source>
</reference>
<keyword evidence="12" id="KW-1185">Reference proteome</keyword>
<keyword evidence="5" id="KW-0963">Cytoplasm</keyword>
<accession>A0A9D3MG38</accession>
<dbReference type="GO" id="GO:0030496">
    <property type="term" value="C:midbody"/>
    <property type="evidence" value="ECO:0007669"/>
    <property type="project" value="UniProtKB-SubCell"/>
</dbReference>
<feature type="region of interest" description="Disordered" evidence="9">
    <location>
        <begin position="297"/>
        <end position="322"/>
    </location>
</feature>
<dbReference type="GO" id="GO:0010457">
    <property type="term" value="P:centriole-centriole cohesion"/>
    <property type="evidence" value="ECO:0007669"/>
    <property type="project" value="TreeGrafter"/>
</dbReference>
<dbReference type="PANTHER" id="PTHR31477:SF1">
    <property type="entry name" value="CENTROSOMAL PROTEIN OF 44 KDA"/>
    <property type="match status" value="1"/>
</dbReference>